<evidence type="ECO:0000256" key="5">
    <source>
        <dbReference type="ARBA" id="ARBA00022833"/>
    </source>
</evidence>
<evidence type="ECO:0000256" key="1">
    <source>
        <dbReference type="ARBA" id="ARBA00002904"/>
    </source>
</evidence>
<organism evidence="10 11">
    <name type="scientific">Chilo suppressalis</name>
    <name type="common">Asiatic rice borer moth</name>
    <dbReference type="NCBI Taxonomy" id="168631"/>
    <lineage>
        <taxon>Eukaryota</taxon>
        <taxon>Metazoa</taxon>
        <taxon>Ecdysozoa</taxon>
        <taxon>Arthropoda</taxon>
        <taxon>Hexapoda</taxon>
        <taxon>Insecta</taxon>
        <taxon>Pterygota</taxon>
        <taxon>Neoptera</taxon>
        <taxon>Endopterygota</taxon>
        <taxon>Lepidoptera</taxon>
        <taxon>Glossata</taxon>
        <taxon>Ditrysia</taxon>
        <taxon>Pyraloidea</taxon>
        <taxon>Crambidae</taxon>
        <taxon>Crambinae</taxon>
        <taxon>Chilo</taxon>
    </lineage>
</organism>
<dbReference type="InterPro" id="IPR023561">
    <property type="entry name" value="Carbonic_anhydrase_a-class"/>
</dbReference>
<comment type="function">
    <text evidence="1 8">Reversible hydration of carbon dioxide.</text>
</comment>
<dbReference type="PANTHER" id="PTHR18952">
    <property type="entry name" value="CARBONIC ANHYDRASE"/>
    <property type="match status" value="1"/>
</dbReference>
<dbReference type="Gene3D" id="3.10.200.10">
    <property type="entry name" value="Alpha carbonic anhydrase"/>
    <property type="match status" value="1"/>
</dbReference>
<accession>A0ABN8L5U4</accession>
<keyword evidence="5 8" id="KW-0862">Zinc</keyword>
<evidence type="ECO:0000256" key="2">
    <source>
        <dbReference type="ARBA" id="ARBA00010718"/>
    </source>
</evidence>
<evidence type="ECO:0000256" key="7">
    <source>
        <dbReference type="ARBA" id="ARBA00048348"/>
    </source>
</evidence>
<evidence type="ECO:0000313" key="11">
    <source>
        <dbReference type="Proteomes" id="UP001153292"/>
    </source>
</evidence>
<dbReference type="EMBL" id="OU963906">
    <property type="protein sequence ID" value="CAH2981608.1"/>
    <property type="molecule type" value="Genomic_DNA"/>
</dbReference>
<feature type="chain" id="PRO_5044951413" description="Carbonic anhydrase" evidence="8">
    <location>
        <begin position="18"/>
        <end position="320"/>
    </location>
</feature>
<keyword evidence="8" id="KW-0732">Signal</keyword>
<comment type="cofactor">
    <cofactor evidence="8">
        <name>Zn(2+)</name>
        <dbReference type="ChEBI" id="CHEBI:29105"/>
    </cofactor>
</comment>
<dbReference type="InterPro" id="IPR001148">
    <property type="entry name" value="CA_dom"/>
</dbReference>
<comment type="catalytic activity">
    <reaction evidence="7 8">
        <text>hydrogencarbonate + H(+) = CO2 + H2O</text>
        <dbReference type="Rhea" id="RHEA:10748"/>
        <dbReference type="ChEBI" id="CHEBI:15377"/>
        <dbReference type="ChEBI" id="CHEBI:15378"/>
        <dbReference type="ChEBI" id="CHEBI:16526"/>
        <dbReference type="ChEBI" id="CHEBI:17544"/>
        <dbReference type="EC" id="4.2.1.1"/>
    </reaction>
</comment>
<keyword evidence="11" id="KW-1185">Reference proteome</keyword>
<dbReference type="PROSITE" id="PS00162">
    <property type="entry name" value="ALPHA_CA_1"/>
    <property type="match status" value="1"/>
</dbReference>
<dbReference type="PANTHER" id="PTHR18952:SF265">
    <property type="entry name" value="CARBONIC ANHYDRASE"/>
    <property type="match status" value="1"/>
</dbReference>
<evidence type="ECO:0000256" key="8">
    <source>
        <dbReference type="RuleBase" id="RU367011"/>
    </source>
</evidence>
<evidence type="ECO:0000259" key="9">
    <source>
        <dbReference type="PROSITE" id="PS51144"/>
    </source>
</evidence>
<dbReference type="InterPro" id="IPR036398">
    <property type="entry name" value="CA_dom_sf"/>
</dbReference>
<evidence type="ECO:0000313" key="10">
    <source>
        <dbReference type="EMBL" id="CAH2981608.1"/>
    </source>
</evidence>
<dbReference type="CDD" id="cd00326">
    <property type="entry name" value="alpha_CA"/>
    <property type="match status" value="1"/>
</dbReference>
<feature type="signal peptide" evidence="8">
    <location>
        <begin position="1"/>
        <end position="17"/>
    </location>
</feature>
<sequence>MFTLVTVLLGLYGFTASDSSPNWSHRDESAWPGICGVGSQQSPINIKPHMTLSDPHKAHIRGPLVYRGYENVLVSARNTGYKVRWAVVPGTPPPVLSGGPLRGEYSFAEVHFHWLSEHAIDGTKYPLEIHLVHVKSGLTLAQALERPDGVAVIGVLAEVGPPNASPVLDELIPAVPYILKKSGEDSSQFTISISRLFSPKPQEYYTYHGSLTTPPCPEVVTWMVMAHPTVVSHENYKNLTKADLSGINNDRAVQPLRSRVVYRSMSLSSCSSALSPSSIGALATLLTCLTSKMASGVLDGMCRLANWKKKLFGQAPKQCS</sequence>
<keyword evidence="4 8" id="KW-0479">Metal-binding</keyword>
<evidence type="ECO:0000256" key="3">
    <source>
        <dbReference type="ARBA" id="ARBA00012925"/>
    </source>
</evidence>
<reference evidence="10" key="1">
    <citation type="submission" date="2021-12" db="EMBL/GenBank/DDBJ databases">
        <authorList>
            <person name="King R."/>
        </authorList>
    </citation>
    <scope>NUCLEOTIDE SEQUENCE</scope>
</reference>
<dbReference type="PROSITE" id="PS51144">
    <property type="entry name" value="ALPHA_CA_2"/>
    <property type="match status" value="1"/>
</dbReference>
<proteinExistence type="inferred from homology"/>
<comment type="similarity">
    <text evidence="2 8">Belongs to the alpha-carbonic anhydrase family.</text>
</comment>
<keyword evidence="6 8" id="KW-0456">Lyase</keyword>
<name>A0ABN8L5U4_CHISP</name>
<evidence type="ECO:0000256" key="6">
    <source>
        <dbReference type="ARBA" id="ARBA00023239"/>
    </source>
</evidence>
<feature type="domain" description="Alpha-carbonic anhydrase" evidence="9">
    <location>
        <begin position="21"/>
        <end position="265"/>
    </location>
</feature>
<dbReference type="SMART" id="SM01057">
    <property type="entry name" value="Carb_anhydrase"/>
    <property type="match status" value="1"/>
</dbReference>
<gene>
    <name evidence="10" type="ORF">CHILSU_LOCUS2130</name>
</gene>
<dbReference type="Pfam" id="PF00194">
    <property type="entry name" value="Carb_anhydrase"/>
    <property type="match status" value="1"/>
</dbReference>
<dbReference type="Proteomes" id="UP001153292">
    <property type="component" value="Chromosome 13"/>
</dbReference>
<evidence type="ECO:0000256" key="4">
    <source>
        <dbReference type="ARBA" id="ARBA00022723"/>
    </source>
</evidence>
<protein>
    <recommendedName>
        <fullName evidence="3 8">Carbonic anhydrase</fullName>
        <ecNumber evidence="3 8">4.2.1.1</ecNumber>
    </recommendedName>
</protein>
<dbReference type="InterPro" id="IPR018338">
    <property type="entry name" value="Carbonic_anhydrase_a-class_CS"/>
</dbReference>
<dbReference type="SUPFAM" id="SSF51069">
    <property type="entry name" value="Carbonic anhydrase"/>
    <property type="match status" value="1"/>
</dbReference>
<dbReference type="EC" id="4.2.1.1" evidence="3 8"/>